<evidence type="ECO:0000256" key="1">
    <source>
        <dbReference type="ARBA" id="ARBA00023242"/>
    </source>
</evidence>
<dbReference type="SUPFAM" id="SSF57701">
    <property type="entry name" value="Zn2/Cys6 DNA-binding domain"/>
    <property type="match status" value="1"/>
</dbReference>
<dbReference type="Proteomes" id="UP000779574">
    <property type="component" value="Unassembled WGS sequence"/>
</dbReference>
<feature type="non-terminal residue" evidence="4">
    <location>
        <position position="257"/>
    </location>
</feature>
<proteinExistence type="predicted"/>
<feature type="domain" description="Zn(2)-C6 fungal-type" evidence="3">
    <location>
        <begin position="212"/>
        <end position="244"/>
    </location>
</feature>
<dbReference type="InterPro" id="IPR001138">
    <property type="entry name" value="Zn2Cys6_DnaBD"/>
</dbReference>
<dbReference type="OrthoDB" id="5424793at2759"/>
<dbReference type="InterPro" id="IPR036864">
    <property type="entry name" value="Zn2-C6_fun-type_DNA-bd_sf"/>
</dbReference>
<dbReference type="CDD" id="cd00067">
    <property type="entry name" value="GAL4"/>
    <property type="match status" value="1"/>
</dbReference>
<evidence type="ECO:0000259" key="3">
    <source>
        <dbReference type="PROSITE" id="PS50048"/>
    </source>
</evidence>
<dbReference type="Pfam" id="PF00172">
    <property type="entry name" value="Zn_clus"/>
    <property type="match status" value="1"/>
</dbReference>
<dbReference type="GO" id="GO:0008270">
    <property type="term" value="F:zinc ion binding"/>
    <property type="evidence" value="ECO:0007669"/>
    <property type="project" value="InterPro"/>
</dbReference>
<comment type="caution">
    <text evidence="4">The sequence shown here is derived from an EMBL/GenBank/DDBJ whole genome shotgun (WGS) entry which is preliminary data.</text>
</comment>
<protein>
    <recommendedName>
        <fullName evidence="3">Zn(2)-C6 fungal-type domain-containing protein</fullName>
    </recommendedName>
</protein>
<dbReference type="EMBL" id="JAHFXF010000059">
    <property type="protein sequence ID" value="KAG9698202.1"/>
    <property type="molecule type" value="Genomic_DNA"/>
</dbReference>
<evidence type="ECO:0000313" key="4">
    <source>
        <dbReference type="EMBL" id="KAG9698202.1"/>
    </source>
</evidence>
<organism evidence="4 5">
    <name type="scientific">Aureobasidium melanogenum</name>
    <name type="common">Aureobasidium pullulans var. melanogenum</name>
    <dbReference type="NCBI Taxonomy" id="46634"/>
    <lineage>
        <taxon>Eukaryota</taxon>
        <taxon>Fungi</taxon>
        <taxon>Dikarya</taxon>
        <taxon>Ascomycota</taxon>
        <taxon>Pezizomycotina</taxon>
        <taxon>Dothideomycetes</taxon>
        <taxon>Dothideomycetidae</taxon>
        <taxon>Dothideales</taxon>
        <taxon>Saccotheciaceae</taxon>
        <taxon>Aureobasidium</taxon>
    </lineage>
</organism>
<feature type="region of interest" description="Disordered" evidence="2">
    <location>
        <begin position="120"/>
        <end position="141"/>
    </location>
</feature>
<evidence type="ECO:0000313" key="5">
    <source>
        <dbReference type="Proteomes" id="UP000779574"/>
    </source>
</evidence>
<sequence length="257" mass="28584">MSAHLSLLRTQQQPLLVVSALKMSFFHNDTSDVEMDQQWEYDYPDMAAARFDDDGISSGQTHLSNRLPPSPIYLSHEPIHFVEQTMPSTSSNSQPLMAVTPALECLRSCNIALRIAEQLPKTDTTEGPMRTEDSTNESSSISVPLAPVDLYDTVHQIEEQSASLPSPEDGYDPYWAHILSQMSDIAQSPNDADAPLPVRSRARAKIPGVRATCEACRKLKVKCLPTHDDGPCQKCTKKGERCIRMPRAAYGSRTKRR</sequence>
<name>A0A9P8JDV3_AURME</name>
<reference evidence="4" key="2">
    <citation type="submission" date="2021-08" db="EMBL/GenBank/DDBJ databases">
        <authorList>
            <person name="Gostincar C."/>
            <person name="Sun X."/>
            <person name="Song Z."/>
            <person name="Gunde-Cimerman N."/>
        </authorList>
    </citation>
    <scope>NUCLEOTIDE SEQUENCE</scope>
    <source>
        <strain evidence="4">EXF-9911</strain>
    </source>
</reference>
<dbReference type="GO" id="GO:0000981">
    <property type="term" value="F:DNA-binding transcription factor activity, RNA polymerase II-specific"/>
    <property type="evidence" value="ECO:0007669"/>
    <property type="project" value="InterPro"/>
</dbReference>
<dbReference type="PROSITE" id="PS00463">
    <property type="entry name" value="ZN2_CY6_FUNGAL_1"/>
    <property type="match status" value="1"/>
</dbReference>
<reference evidence="4" key="1">
    <citation type="journal article" date="2021" name="J Fungi (Basel)">
        <title>Virulence traits and population genomics of the black yeast Aureobasidium melanogenum.</title>
        <authorList>
            <person name="Cernosa A."/>
            <person name="Sun X."/>
            <person name="Gostincar C."/>
            <person name="Fang C."/>
            <person name="Gunde-Cimerman N."/>
            <person name="Song Z."/>
        </authorList>
    </citation>
    <scope>NUCLEOTIDE SEQUENCE</scope>
    <source>
        <strain evidence="4">EXF-9911</strain>
    </source>
</reference>
<dbReference type="PROSITE" id="PS50048">
    <property type="entry name" value="ZN2_CY6_FUNGAL_2"/>
    <property type="match status" value="1"/>
</dbReference>
<gene>
    <name evidence="4" type="ORF">KCU76_g2448</name>
</gene>
<accession>A0A9P8JDV3</accession>
<keyword evidence="1" id="KW-0539">Nucleus</keyword>
<dbReference type="AlphaFoldDB" id="A0A9P8JDV3"/>
<evidence type="ECO:0000256" key="2">
    <source>
        <dbReference type="SAM" id="MobiDB-lite"/>
    </source>
</evidence>